<dbReference type="SUPFAM" id="SSF55729">
    <property type="entry name" value="Acyl-CoA N-acyltransferases (Nat)"/>
    <property type="match status" value="1"/>
</dbReference>
<gene>
    <name evidence="2" type="ORF">METZ01_LOCUS298735</name>
    <name evidence="3" type="ORF">METZ01_LOCUS298864</name>
    <name evidence="4" type="ORF">METZ01_LOCUS314183</name>
    <name evidence="5" type="ORF">METZ01_LOCUS349061</name>
</gene>
<evidence type="ECO:0000259" key="1">
    <source>
        <dbReference type="Pfam" id="PF13302"/>
    </source>
</evidence>
<organism evidence="4">
    <name type="scientific">marine metagenome</name>
    <dbReference type="NCBI Taxonomy" id="408172"/>
    <lineage>
        <taxon>unclassified sequences</taxon>
        <taxon>metagenomes</taxon>
        <taxon>ecological metagenomes</taxon>
    </lineage>
</organism>
<dbReference type="InterPro" id="IPR016181">
    <property type="entry name" value="Acyl_CoA_acyltransferase"/>
</dbReference>
<dbReference type="AlphaFoldDB" id="A0A382NJF6"/>
<dbReference type="GO" id="GO:1990189">
    <property type="term" value="F:protein N-terminal-serine acetyltransferase activity"/>
    <property type="evidence" value="ECO:0007669"/>
    <property type="project" value="TreeGrafter"/>
</dbReference>
<evidence type="ECO:0000313" key="3">
    <source>
        <dbReference type="EMBL" id="SVC46010.1"/>
    </source>
</evidence>
<feature type="non-terminal residue" evidence="4">
    <location>
        <position position="235"/>
    </location>
</feature>
<dbReference type="InterPro" id="IPR051908">
    <property type="entry name" value="Ribosomal_N-acetyltransferase"/>
</dbReference>
<dbReference type="Pfam" id="PF13302">
    <property type="entry name" value="Acetyltransf_3"/>
    <property type="match status" value="1"/>
</dbReference>
<dbReference type="PANTHER" id="PTHR43441">
    <property type="entry name" value="RIBOSOMAL-PROTEIN-SERINE ACETYLTRANSFERASE"/>
    <property type="match status" value="1"/>
</dbReference>
<dbReference type="InterPro" id="IPR000182">
    <property type="entry name" value="GNAT_dom"/>
</dbReference>
<feature type="domain" description="N-acetyltransferase" evidence="1">
    <location>
        <begin position="45"/>
        <end position="178"/>
    </location>
</feature>
<sequence length="235" mass="27800">MNKDRFHNHIGQEIGFTVDDWHECQLPSHTDMNGHFCRLEVLNVDKHAEDLYHSFSEDSNQHNWTYLPYGPFNDYESFYLWLKDNCLDIDPLFHTVIDQHTQSAVGLASYLRINPKVGVIEVGHIHFSPKLQQTVMSTEAMYLMMQRVFDELGYRRYEWKCDALNAKSRKSAQRLGFTFEAVFRQATMYKGRNRDTAWYAIIDSDWPKIKQAFQNWLDPENFDKSGQQKTKLQMT</sequence>
<evidence type="ECO:0000313" key="5">
    <source>
        <dbReference type="EMBL" id="SVC96207.1"/>
    </source>
</evidence>
<evidence type="ECO:0000313" key="4">
    <source>
        <dbReference type="EMBL" id="SVC61329.1"/>
    </source>
</evidence>
<accession>A0A382NJF6</accession>
<reference evidence="4" key="1">
    <citation type="submission" date="2018-05" db="EMBL/GenBank/DDBJ databases">
        <authorList>
            <person name="Lanie J.A."/>
            <person name="Ng W.-L."/>
            <person name="Kazmierczak K.M."/>
            <person name="Andrzejewski T.M."/>
            <person name="Davidsen T.M."/>
            <person name="Wayne K.J."/>
            <person name="Tettelin H."/>
            <person name="Glass J.I."/>
            <person name="Rusch D."/>
            <person name="Podicherti R."/>
            <person name="Tsui H.-C.T."/>
            <person name="Winkler M.E."/>
        </authorList>
    </citation>
    <scope>NUCLEOTIDE SEQUENCE</scope>
</reference>
<dbReference type="EMBL" id="UINC01092434">
    <property type="protein sequence ID" value="SVC46010.1"/>
    <property type="molecule type" value="Genomic_DNA"/>
</dbReference>
<dbReference type="EMBL" id="UINC01092367">
    <property type="protein sequence ID" value="SVC45881.1"/>
    <property type="molecule type" value="Genomic_DNA"/>
</dbReference>
<dbReference type="PANTHER" id="PTHR43441:SF2">
    <property type="entry name" value="FAMILY ACETYLTRANSFERASE, PUTATIVE (AFU_ORTHOLOGUE AFUA_7G00850)-RELATED"/>
    <property type="match status" value="1"/>
</dbReference>
<name>A0A382NJF6_9ZZZZ</name>
<dbReference type="EMBL" id="UINC01100911">
    <property type="protein sequence ID" value="SVC61329.1"/>
    <property type="molecule type" value="Genomic_DNA"/>
</dbReference>
<protein>
    <recommendedName>
        <fullName evidence="1">N-acetyltransferase domain-containing protein</fullName>
    </recommendedName>
</protein>
<dbReference type="GO" id="GO:0005737">
    <property type="term" value="C:cytoplasm"/>
    <property type="evidence" value="ECO:0007669"/>
    <property type="project" value="TreeGrafter"/>
</dbReference>
<proteinExistence type="predicted"/>
<dbReference type="EMBL" id="UINC01121210">
    <property type="protein sequence ID" value="SVC96207.1"/>
    <property type="molecule type" value="Genomic_DNA"/>
</dbReference>
<evidence type="ECO:0000313" key="2">
    <source>
        <dbReference type="EMBL" id="SVC45881.1"/>
    </source>
</evidence>
<dbReference type="GO" id="GO:0008999">
    <property type="term" value="F:protein-N-terminal-alanine acetyltransferase activity"/>
    <property type="evidence" value="ECO:0007669"/>
    <property type="project" value="TreeGrafter"/>
</dbReference>
<dbReference type="Gene3D" id="3.40.630.30">
    <property type="match status" value="1"/>
</dbReference>
<dbReference type="FunFam" id="3.40.630.30:FF:000047">
    <property type="entry name" value="Acetyltransferase, GNAT family"/>
    <property type="match status" value="1"/>
</dbReference>